<gene>
    <name evidence="2" type="ORF">LCGC14_1688900</name>
</gene>
<dbReference type="Gene3D" id="3.40.50.150">
    <property type="entry name" value="Vaccinia Virus protein VP39"/>
    <property type="match status" value="1"/>
</dbReference>
<dbReference type="SUPFAM" id="SSF53335">
    <property type="entry name" value="S-adenosyl-L-methionine-dependent methyltransferases"/>
    <property type="match status" value="1"/>
</dbReference>
<dbReference type="InterPro" id="IPR013216">
    <property type="entry name" value="Methyltransf_11"/>
</dbReference>
<dbReference type="AlphaFoldDB" id="A0A0F9HLI0"/>
<dbReference type="InterPro" id="IPR029063">
    <property type="entry name" value="SAM-dependent_MTases_sf"/>
</dbReference>
<dbReference type="CDD" id="cd02440">
    <property type="entry name" value="AdoMet_MTases"/>
    <property type="match status" value="1"/>
</dbReference>
<dbReference type="EMBL" id="LAZR01014744">
    <property type="protein sequence ID" value="KKM16136.1"/>
    <property type="molecule type" value="Genomic_DNA"/>
</dbReference>
<dbReference type="Pfam" id="PF08241">
    <property type="entry name" value="Methyltransf_11"/>
    <property type="match status" value="1"/>
</dbReference>
<protein>
    <recommendedName>
        <fullName evidence="1">Methyltransferase type 11 domain-containing protein</fullName>
    </recommendedName>
</protein>
<sequence length="279" mass="32271">MSSQARRKVDDLLHLERQEWDRFARTLSSIKKDDLLLEKESILSDTWITAALRIVDNVKGKRVLDCGCGTGITAVWFAKKGAAVQAFDISPEMVAIAQRRAEVNGIEKEITIRKRTFENIDYDDESFDIVFGSYILHHVSVDVAIKQISRILKKRGRGIFVENSDANFILNFGRRSLLGRYGLVRCGTPGEHPLTCQDIKNIAAHFSICNLHYPAFRFFEMFRRLLLPTWFQGVHDDSVMIQKAVGWWWKNLPKFDAWVYKHLPMARKYSYAFILEIVK</sequence>
<evidence type="ECO:0000259" key="1">
    <source>
        <dbReference type="Pfam" id="PF08241"/>
    </source>
</evidence>
<accession>A0A0F9HLI0</accession>
<evidence type="ECO:0000313" key="2">
    <source>
        <dbReference type="EMBL" id="KKM16136.1"/>
    </source>
</evidence>
<dbReference type="GO" id="GO:0008757">
    <property type="term" value="F:S-adenosylmethionine-dependent methyltransferase activity"/>
    <property type="evidence" value="ECO:0007669"/>
    <property type="project" value="InterPro"/>
</dbReference>
<organism evidence="2">
    <name type="scientific">marine sediment metagenome</name>
    <dbReference type="NCBI Taxonomy" id="412755"/>
    <lineage>
        <taxon>unclassified sequences</taxon>
        <taxon>metagenomes</taxon>
        <taxon>ecological metagenomes</taxon>
    </lineage>
</organism>
<comment type="caution">
    <text evidence="2">The sequence shown here is derived from an EMBL/GenBank/DDBJ whole genome shotgun (WGS) entry which is preliminary data.</text>
</comment>
<name>A0A0F9HLI0_9ZZZZ</name>
<reference evidence="2" key="1">
    <citation type="journal article" date="2015" name="Nature">
        <title>Complex archaea that bridge the gap between prokaryotes and eukaryotes.</title>
        <authorList>
            <person name="Spang A."/>
            <person name="Saw J.H."/>
            <person name="Jorgensen S.L."/>
            <person name="Zaremba-Niedzwiedzka K."/>
            <person name="Martijn J."/>
            <person name="Lind A.E."/>
            <person name="van Eijk R."/>
            <person name="Schleper C."/>
            <person name="Guy L."/>
            <person name="Ettema T.J."/>
        </authorList>
    </citation>
    <scope>NUCLEOTIDE SEQUENCE</scope>
</reference>
<dbReference type="PANTHER" id="PTHR43591">
    <property type="entry name" value="METHYLTRANSFERASE"/>
    <property type="match status" value="1"/>
</dbReference>
<feature type="domain" description="Methyltransferase type 11" evidence="1">
    <location>
        <begin position="64"/>
        <end position="159"/>
    </location>
</feature>
<proteinExistence type="predicted"/>